<dbReference type="Gene3D" id="3.40.50.1240">
    <property type="entry name" value="Phosphoglycerate mutase-like"/>
    <property type="match status" value="1"/>
</dbReference>
<dbReference type="OrthoDB" id="414418at2759"/>
<dbReference type="EMBL" id="APWK03000146">
    <property type="protein sequence ID" value="PHH50147.1"/>
    <property type="molecule type" value="Genomic_DNA"/>
</dbReference>
<proteinExistence type="predicted"/>
<dbReference type="Proteomes" id="UP000222788">
    <property type="component" value="Unassembled WGS sequence"/>
</dbReference>
<dbReference type="InterPro" id="IPR051710">
    <property type="entry name" value="Phosphatase_SH3-domain"/>
</dbReference>
<dbReference type="STRING" id="1035309.A0A2C5WVW2"/>
<organism evidence="1 2">
    <name type="scientific">Ceratocystis fimbriata CBS 114723</name>
    <dbReference type="NCBI Taxonomy" id="1035309"/>
    <lineage>
        <taxon>Eukaryota</taxon>
        <taxon>Fungi</taxon>
        <taxon>Dikarya</taxon>
        <taxon>Ascomycota</taxon>
        <taxon>Pezizomycotina</taxon>
        <taxon>Sordariomycetes</taxon>
        <taxon>Hypocreomycetidae</taxon>
        <taxon>Microascales</taxon>
        <taxon>Ceratocystidaceae</taxon>
        <taxon>Ceratocystis</taxon>
    </lineage>
</organism>
<evidence type="ECO:0000313" key="1">
    <source>
        <dbReference type="EMBL" id="PHH50147.1"/>
    </source>
</evidence>
<evidence type="ECO:0000313" key="2">
    <source>
        <dbReference type="Proteomes" id="UP000222788"/>
    </source>
</evidence>
<reference evidence="1 2" key="1">
    <citation type="journal article" date="2013" name="Fungal Biol.">
        <title>Analysis of microsatellite markers in the genome of the plant pathogen Ceratocystis fimbriata.</title>
        <authorList>
            <person name="Simpson M.C."/>
            <person name="Wilken P.M."/>
            <person name="Coetzee M.P."/>
            <person name="Wingfield M.J."/>
            <person name="Wingfield B.D."/>
        </authorList>
    </citation>
    <scope>NUCLEOTIDE SEQUENCE [LARGE SCALE GENOMIC DNA]</scope>
    <source>
        <strain evidence="1 2">CBS 114723</strain>
    </source>
</reference>
<dbReference type="PANTHER" id="PTHR16469">
    <property type="entry name" value="UBIQUITIN-ASSOCIATED AND SH3 DOMAIN-CONTAINING BA-RELATED"/>
    <property type="match status" value="1"/>
</dbReference>
<dbReference type="InterPro" id="IPR013078">
    <property type="entry name" value="His_Pase_superF_clade-1"/>
</dbReference>
<gene>
    <name evidence="1" type="primary">YNL108C</name>
    <name evidence="1" type="ORF">CFIMG_006120RA</name>
</gene>
<dbReference type="CDD" id="cd07040">
    <property type="entry name" value="HP"/>
    <property type="match status" value="1"/>
</dbReference>
<keyword evidence="2" id="KW-1185">Reference proteome</keyword>
<dbReference type="PANTHER" id="PTHR16469:SF51">
    <property type="entry name" value="TRANSCRIPTION FACTOR TAU 55 KDA SUBUNIT"/>
    <property type="match status" value="1"/>
</dbReference>
<dbReference type="Pfam" id="PF00300">
    <property type="entry name" value="His_Phos_1"/>
    <property type="match status" value="1"/>
</dbReference>
<dbReference type="SUPFAM" id="SSF53254">
    <property type="entry name" value="Phosphoglycerate mutase-like"/>
    <property type="match status" value="1"/>
</dbReference>
<dbReference type="AlphaFoldDB" id="A0A2C5WVW2"/>
<name>A0A2C5WVW2_9PEZI</name>
<reference evidence="1 2" key="2">
    <citation type="journal article" date="2013" name="IMA Fungus">
        <title>IMA Genome-F 1: Ceratocystis fimbriata: Draft nuclear genome sequence for the plant pathogen, Ceratocystis fimbriata.</title>
        <authorList>
            <person name="Wilken P.M."/>
            <person name="Steenkamp E.T."/>
            <person name="Wingfield M.J."/>
            <person name="de Beer Z.W."/>
            <person name="Wingfield B.D."/>
        </authorList>
    </citation>
    <scope>NUCLEOTIDE SEQUENCE [LARGE SCALE GENOMIC DNA]</scope>
    <source>
        <strain evidence="1 2">CBS 114723</strain>
    </source>
</reference>
<sequence>MSLEVLYIVRHGFRTSWSVDPATGKYSSAFPSPTGIPSDPALTSHGVHQSLELADRLATIEPPIDVVFSSPWYRCLQTISPFVHGNGYTPRDSKSSRPSGQSTILGEYGLCEWYGAAPFEQPSPAAPEIMKGHFPALDLPSLRASVARKPKATGEFPDEFYERVRAGLCAIVEYCDSKGYKAAVLCSHAASVIAMGRILTGDIPDDITREDFHAYTCGLSTYRRRAKSAAAPSSNGSFEFQSAPGGSTWTCESDMDCSHLSGGEERGWLFSGDEIFEGAVRQEDGSKKSRL</sequence>
<comment type="caution">
    <text evidence="1">The sequence shown here is derived from an EMBL/GenBank/DDBJ whole genome shotgun (WGS) entry which is preliminary data.</text>
</comment>
<protein>
    <submittedName>
        <fullName evidence="1">Uncharacterized protein YNL108C</fullName>
    </submittedName>
</protein>
<accession>A0A2C5WVW2</accession>
<dbReference type="InterPro" id="IPR029033">
    <property type="entry name" value="His_PPase_superfam"/>
</dbReference>